<dbReference type="Proteomes" id="UP001063166">
    <property type="component" value="Unassembled WGS sequence"/>
</dbReference>
<sequence length="343" mass="38978">MPDDPQRQRLQQILVAAVPLLAQPPALPPLLQTAMQASLFAYLSDPADYERIMGLMQVCEGNTQPPRPAQGGQRITEEWLNTLDERDCLWWFRMPAPEIYDMVGALGIPLSKKTPTRYIFDRVEAFCLLLARYRSAGDMYTLSMLYDRSQSAISEIVNALVELIDSEWEHLLDCDSEHLLRPSELSRFAHAIHAHGAPIKSVFGFIDCTIRRICRPTWWQQQAYNDHKKIHALKYQALMLPNGIIGHLYGPFEGRRNDNFLLTESGLLDRLAQFAHPEDVDEDTPFEERTFQIFGDPAYGVGPHILSPFSGAGERTPEEQEWNAQMSAVRIEVEHGFGIVSNT</sequence>
<evidence type="ECO:0000256" key="1">
    <source>
        <dbReference type="ARBA" id="ARBA00001968"/>
    </source>
</evidence>
<reference evidence="4" key="1">
    <citation type="submission" date="2022-07" db="EMBL/GenBank/DDBJ databases">
        <title>The genome of Lyophyllum shimeji provides insight into the initial evolution of ectomycorrhizal fungal genome.</title>
        <authorList>
            <person name="Kobayashi Y."/>
            <person name="Shibata T."/>
            <person name="Hirakawa H."/>
            <person name="Shigenobu S."/>
            <person name="Nishiyama T."/>
            <person name="Yamada A."/>
            <person name="Hasebe M."/>
            <person name="Kawaguchi M."/>
        </authorList>
    </citation>
    <scope>NUCLEOTIDE SEQUENCE</scope>
    <source>
        <strain evidence="4">AT787</strain>
    </source>
</reference>
<dbReference type="AlphaFoldDB" id="A0A9P3PYE4"/>
<evidence type="ECO:0000256" key="2">
    <source>
        <dbReference type="ARBA" id="ARBA00022723"/>
    </source>
</evidence>
<dbReference type="Pfam" id="PF13359">
    <property type="entry name" value="DDE_Tnp_4"/>
    <property type="match status" value="1"/>
</dbReference>
<dbReference type="GO" id="GO:0004519">
    <property type="term" value="F:endonuclease activity"/>
    <property type="evidence" value="ECO:0007669"/>
    <property type="project" value="UniProtKB-KW"/>
</dbReference>
<keyword evidence="5" id="KW-1185">Reference proteome</keyword>
<dbReference type="GO" id="GO:0046872">
    <property type="term" value="F:metal ion binding"/>
    <property type="evidence" value="ECO:0007669"/>
    <property type="project" value="UniProtKB-KW"/>
</dbReference>
<keyword evidence="2" id="KW-0479">Metal-binding</keyword>
<dbReference type="InterPro" id="IPR027806">
    <property type="entry name" value="HARBI1_dom"/>
</dbReference>
<name>A0A9P3PYE4_LYOSH</name>
<gene>
    <name evidence="4" type="ORF">LshimejAT787_1500800</name>
</gene>
<proteinExistence type="predicted"/>
<organism evidence="4 5">
    <name type="scientific">Lyophyllum shimeji</name>
    <name type="common">Hon-shimeji</name>
    <name type="synonym">Tricholoma shimeji</name>
    <dbReference type="NCBI Taxonomy" id="47721"/>
    <lineage>
        <taxon>Eukaryota</taxon>
        <taxon>Fungi</taxon>
        <taxon>Dikarya</taxon>
        <taxon>Basidiomycota</taxon>
        <taxon>Agaricomycotina</taxon>
        <taxon>Agaricomycetes</taxon>
        <taxon>Agaricomycetidae</taxon>
        <taxon>Agaricales</taxon>
        <taxon>Tricholomatineae</taxon>
        <taxon>Lyophyllaceae</taxon>
        <taxon>Lyophyllum</taxon>
    </lineage>
</organism>
<keyword evidence="4" id="KW-0378">Hydrolase</keyword>
<accession>A0A9P3PYE4</accession>
<evidence type="ECO:0000313" key="5">
    <source>
        <dbReference type="Proteomes" id="UP001063166"/>
    </source>
</evidence>
<dbReference type="EMBL" id="BRPK01000015">
    <property type="protein sequence ID" value="GLB43896.1"/>
    <property type="molecule type" value="Genomic_DNA"/>
</dbReference>
<dbReference type="OrthoDB" id="5945905at2759"/>
<evidence type="ECO:0000313" key="4">
    <source>
        <dbReference type="EMBL" id="GLB43896.1"/>
    </source>
</evidence>
<comment type="cofactor">
    <cofactor evidence="1">
        <name>a divalent metal cation</name>
        <dbReference type="ChEBI" id="CHEBI:60240"/>
    </cofactor>
</comment>
<comment type="caution">
    <text evidence="4">The sequence shown here is derived from an EMBL/GenBank/DDBJ whole genome shotgun (WGS) entry which is preliminary data.</text>
</comment>
<evidence type="ECO:0000259" key="3">
    <source>
        <dbReference type="Pfam" id="PF13359"/>
    </source>
</evidence>
<keyword evidence="4" id="KW-0540">Nuclease</keyword>
<protein>
    <submittedName>
        <fullName evidence="4">DDE superfamily endonuclease</fullName>
    </submittedName>
</protein>
<keyword evidence="4" id="KW-0255">Endonuclease</keyword>
<feature type="domain" description="DDE Tnp4" evidence="3">
    <location>
        <begin position="206"/>
        <end position="340"/>
    </location>
</feature>